<protein>
    <submittedName>
        <fullName evidence="1">Uncharacterized protein</fullName>
    </submittedName>
</protein>
<dbReference type="Proteomes" id="UP001381693">
    <property type="component" value="Unassembled WGS sequence"/>
</dbReference>
<feature type="non-terminal residue" evidence="1">
    <location>
        <position position="202"/>
    </location>
</feature>
<reference evidence="1 2" key="1">
    <citation type="submission" date="2023-11" db="EMBL/GenBank/DDBJ databases">
        <title>Halocaridina rubra genome assembly.</title>
        <authorList>
            <person name="Smith C."/>
        </authorList>
    </citation>
    <scope>NUCLEOTIDE SEQUENCE [LARGE SCALE GENOMIC DNA]</scope>
    <source>
        <strain evidence="1">EP-1</strain>
        <tissue evidence="1">Whole</tissue>
    </source>
</reference>
<organism evidence="1 2">
    <name type="scientific">Halocaridina rubra</name>
    <name type="common">Hawaiian red shrimp</name>
    <dbReference type="NCBI Taxonomy" id="373956"/>
    <lineage>
        <taxon>Eukaryota</taxon>
        <taxon>Metazoa</taxon>
        <taxon>Ecdysozoa</taxon>
        <taxon>Arthropoda</taxon>
        <taxon>Crustacea</taxon>
        <taxon>Multicrustacea</taxon>
        <taxon>Malacostraca</taxon>
        <taxon>Eumalacostraca</taxon>
        <taxon>Eucarida</taxon>
        <taxon>Decapoda</taxon>
        <taxon>Pleocyemata</taxon>
        <taxon>Caridea</taxon>
        <taxon>Atyoidea</taxon>
        <taxon>Atyidae</taxon>
        <taxon>Halocaridina</taxon>
    </lineage>
</organism>
<keyword evidence="2" id="KW-1185">Reference proteome</keyword>
<dbReference type="EMBL" id="JAXCGZ010001955">
    <property type="protein sequence ID" value="KAK7084884.1"/>
    <property type="molecule type" value="Genomic_DNA"/>
</dbReference>
<proteinExistence type="predicted"/>
<evidence type="ECO:0000313" key="2">
    <source>
        <dbReference type="Proteomes" id="UP001381693"/>
    </source>
</evidence>
<comment type="caution">
    <text evidence="1">The sequence shown here is derived from an EMBL/GenBank/DDBJ whole genome shotgun (WGS) entry which is preliminary data.</text>
</comment>
<sequence>MSMVAFQKLCTEDSDQSDRKRDWICKRKRSYSFDEDHKGHLSKKIRSKAQFDPSGDYNRKRVLDYIDEDEETERNTKCRKTENVKDVHSQVKAISQMQTRDDMKITYFVPMDKLMSLKNYFRSMPTTSWDQYSIELLNRVNNKIQQNEMNKNSVKKIWQYILCEKLNNFSTKDIYNLTNDYDDNISDNLKYCINLTSLESTM</sequence>
<evidence type="ECO:0000313" key="1">
    <source>
        <dbReference type="EMBL" id="KAK7084884.1"/>
    </source>
</evidence>
<name>A0AAN8XSD6_HALRR</name>
<gene>
    <name evidence="1" type="ORF">SK128_001557</name>
</gene>
<accession>A0AAN8XSD6</accession>
<dbReference type="AlphaFoldDB" id="A0AAN8XSD6"/>